<dbReference type="PRINTS" id="PR00081">
    <property type="entry name" value="GDHRDH"/>
</dbReference>
<gene>
    <name evidence="3" type="ORF">ACFQ34_03020</name>
</gene>
<accession>A0ABW3VAA2</accession>
<dbReference type="RefSeq" id="WP_346092509.1">
    <property type="nucleotide sequence ID" value="NZ_BAABKS010000055.1"/>
</dbReference>
<dbReference type="Pfam" id="PF13561">
    <property type="entry name" value="adh_short_C2"/>
    <property type="match status" value="1"/>
</dbReference>
<dbReference type="CDD" id="cd05233">
    <property type="entry name" value="SDR_c"/>
    <property type="match status" value="1"/>
</dbReference>
<dbReference type="PANTHER" id="PTHR42879:SF2">
    <property type="entry name" value="3-OXOACYL-[ACYL-CARRIER-PROTEIN] REDUCTASE FABG"/>
    <property type="match status" value="1"/>
</dbReference>
<comment type="caution">
    <text evidence="3">The sequence shown here is derived from an EMBL/GenBank/DDBJ whole genome shotgun (WGS) entry which is preliminary data.</text>
</comment>
<keyword evidence="4" id="KW-1185">Reference proteome</keyword>
<dbReference type="InterPro" id="IPR002347">
    <property type="entry name" value="SDR_fam"/>
</dbReference>
<reference evidence="4" key="1">
    <citation type="journal article" date="2019" name="Int. J. Syst. Evol. Microbiol.">
        <title>The Global Catalogue of Microorganisms (GCM) 10K type strain sequencing project: providing services to taxonomists for standard genome sequencing and annotation.</title>
        <authorList>
            <consortium name="The Broad Institute Genomics Platform"/>
            <consortium name="The Broad Institute Genome Sequencing Center for Infectious Disease"/>
            <person name="Wu L."/>
            <person name="Ma J."/>
        </authorList>
    </citation>
    <scope>NUCLEOTIDE SEQUENCE [LARGE SCALE GENOMIC DNA]</scope>
    <source>
        <strain evidence="4">CCUG 49018</strain>
    </source>
</reference>
<dbReference type="EMBL" id="JBHTMB010000020">
    <property type="protein sequence ID" value="MFD1232246.1"/>
    <property type="molecule type" value="Genomic_DNA"/>
</dbReference>
<dbReference type="SMART" id="SM00822">
    <property type="entry name" value="PKS_KR"/>
    <property type="match status" value="1"/>
</dbReference>
<protein>
    <submittedName>
        <fullName evidence="3">SDR family NAD(P)-dependent oxidoreductase</fullName>
    </submittedName>
</protein>
<proteinExistence type="inferred from homology"/>
<evidence type="ECO:0000313" key="4">
    <source>
        <dbReference type="Proteomes" id="UP001597182"/>
    </source>
</evidence>
<sequence>MTPSGETVADRAAPGPDVLRDKVAVVTGAAGGLGRAISRRLHAAGARLALVDLDEASLAGAAAEFGEQAATFVVDLSDDEQTEALPGRVRAQLGGLDVLVNNAGVRQIAPILDLTPKEWRHTLDVDLTAPFVLSRAAIPGMIEQGRGKIVNIASITGELAFADRSAYCVAKAGIIMLTKTITLEFAARGIWCNAIGPGVVETPMTRAYFESPAMRESIERNAPMKRWAQPEEIAGPVAFLCGPESDYVNGTTLFVDGGWNSAKTY</sequence>
<dbReference type="PRINTS" id="PR00080">
    <property type="entry name" value="SDRFAMILY"/>
</dbReference>
<evidence type="ECO:0000259" key="2">
    <source>
        <dbReference type="SMART" id="SM00822"/>
    </source>
</evidence>
<dbReference type="Gene3D" id="3.40.50.720">
    <property type="entry name" value="NAD(P)-binding Rossmann-like Domain"/>
    <property type="match status" value="1"/>
</dbReference>
<dbReference type="SUPFAM" id="SSF51735">
    <property type="entry name" value="NAD(P)-binding Rossmann-fold domains"/>
    <property type="match status" value="1"/>
</dbReference>
<dbReference type="Proteomes" id="UP001597182">
    <property type="component" value="Unassembled WGS sequence"/>
</dbReference>
<dbReference type="InterPro" id="IPR050259">
    <property type="entry name" value="SDR"/>
</dbReference>
<feature type="domain" description="Ketoreductase" evidence="2">
    <location>
        <begin position="22"/>
        <end position="158"/>
    </location>
</feature>
<organism evidence="3 4">
    <name type="scientific">Pseudonocardia benzenivorans</name>
    <dbReference type="NCBI Taxonomy" id="228005"/>
    <lineage>
        <taxon>Bacteria</taxon>
        <taxon>Bacillati</taxon>
        <taxon>Actinomycetota</taxon>
        <taxon>Actinomycetes</taxon>
        <taxon>Pseudonocardiales</taxon>
        <taxon>Pseudonocardiaceae</taxon>
        <taxon>Pseudonocardia</taxon>
    </lineage>
</organism>
<dbReference type="InterPro" id="IPR036291">
    <property type="entry name" value="NAD(P)-bd_dom_sf"/>
</dbReference>
<dbReference type="InterPro" id="IPR057326">
    <property type="entry name" value="KR_dom"/>
</dbReference>
<evidence type="ECO:0000313" key="3">
    <source>
        <dbReference type="EMBL" id="MFD1232246.1"/>
    </source>
</evidence>
<dbReference type="PANTHER" id="PTHR42879">
    <property type="entry name" value="3-OXOACYL-(ACYL-CARRIER-PROTEIN) REDUCTASE"/>
    <property type="match status" value="1"/>
</dbReference>
<evidence type="ECO:0000256" key="1">
    <source>
        <dbReference type="ARBA" id="ARBA00006484"/>
    </source>
</evidence>
<comment type="similarity">
    <text evidence="1">Belongs to the short-chain dehydrogenases/reductases (SDR) family.</text>
</comment>
<name>A0ABW3VAA2_9PSEU</name>